<sequence>MSAFEEEKLPSSFLHEVVSKSQDTIVSRSNVRNLEEHGKWVIEITKGSKCLPGRQTYLLGIPAGSAPSKKWKHSLGLNIKLNQPNAKRH</sequence>
<dbReference type="EMBL" id="BGPR01063827">
    <property type="protein sequence ID" value="GBO38969.1"/>
    <property type="molecule type" value="Genomic_DNA"/>
</dbReference>
<gene>
    <name evidence="1" type="ORF">AVEN_161504_1</name>
</gene>
<accession>A0A4Y2WP82</accession>
<evidence type="ECO:0000313" key="2">
    <source>
        <dbReference type="Proteomes" id="UP000499080"/>
    </source>
</evidence>
<keyword evidence="2" id="KW-1185">Reference proteome</keyword>
<organism evidence="1 2">
    <name type="scientific">Araneus ventricosus</name>
    <name type="common">Orbweaver spider</name>
    <name type="synonym">Epeira ventricosa</name>
    <dbReference type="NCBI Taxonomy" id="182803"/>
    <lineage>
        <taxon>Eukaryota</taxon>
        <taxon>Metazoa</taxon>
        <taxon>Ecdysozoa</taxon>
        <taxon>Arthropoda</taxon>
        <taxon>Chelicerata</taxon>
        <taxon>Arachnida</taxon>
        <taxon>Araneae</taxon>
        <taxon>Araneomorphae</taxon>
        <taxon>Entelegynae</taxon>
        <taxon>Araneoidea</taxon>
        <taxon>Araneidae</taxon>
        <taxon>Araneus</taxon>
    </lineage>
</organism>
<dbReference type="Proteomes" id="UP000499080">
    <property type="component" value="Unassembled WGS sequence"/>
</dbReference>
<evidence type="ECO:0000313" key="1">
    <source>
        <dbReference type="EMBL" id="GBO38969.1"/>
    </source>
</evidence>
<dbReference type="AlphaFoldDB" id="A0A4Y2WP82"/>
<protein>
    <submittedName>
        <fullName evidence="1">Uncharacterized protein</fullName>
    </submittedName>
</protein>
<reference evidence="1 2" key="1">
    <citation type="journal article" date="2019" name="Sci. Rep.">
        <title>Orb-weaving spider Araneus ventricosus genome elucidates the spidroin gene catalogue.</title>
        <authorList>
            <person name="Kono N."/>
            <person name="Nakamura H."/>
            <person name="Ohtoshi R."/>
            <person name="Moran D.A.P."/>
            <person name="Shinohara A."/>
            <person name="Yoshida Y."/>
            <person name="Fujiwara M."/>
            <person name="Mori M."/>
            <person name="Tomita M."/>
            <person name="Arakawa K."/>
        </authorList>
    </citation>
    <scope>NUCLEOTIDE SEQUENCE [LARGE SCALE GENOMIC DNA]</scope>
</reference>
<comment type="caution">
    <text evidence="1">The sequence shown here is derived from an EMBL/GenBank/DDBJ whole genome shotgun (WGS) entry which is preliminary data.</text>
</comment>
<proteinExistence type="predicted"/>
<name>A0A4Y2WP82_ARAVE</name>